<reference evidence="4 5" key="1">
    <citation type="submission" date="2018-02" db="EMBL/GenBank/DDBJ databases">
        <title>Draft genome sequence of bacterial isolates from marine environment.</title>
        <authorList>
            <person name="Singh S.K."/>
            <person name="Hill R."/>
            <person name="Major S."/>
            <person name="Cai H."/>
            <person name="Li Y."/>
        </authorList>
    </citation>
    <scope>NUCLEOTIDE SEQUENCE [LARGE SCALE GENOMIC DNA]</scope>
    <source>
        <strain evidence="4 5">IMET F</strain>
    </source>
</reference>
<evidence type="ECO:0000313" key="5">
    <source>
        <dbReference type="Proteomes" id="UP000238565"/>
    </source>
</evidence>
<accession>A0A2S7I534</accession>
<dbReference type="AlphaFoldDB" id="A0A2S7I534"/>
<gene>
    <name evidence="4" type="ORF">C3729_06310</name>
</gene>
<dbReference type="PANTHER" id="PTHR44591">
    <property type="entry name" value="STRESS RESPONSE REGULATOR PROTEIN 1"/>
    <property type="match status" value="1"/>
</dbReference>
<dbReference type="SMART" id="SM00448">
    <property type="entry name" value="REC"/>
    <property type="match status" value="1"/>
</dbReference>
<dbReference type="PANTHER" id="PTHR44591:SF3">
    <property type="entry name" value="RESPONSE REGULATORY DOMAIN-CONTAINING PROTEIN"/>
    <property type="match status" value="1"/>
</dbReference>
<dbReference type="Pfam" id="PF00072">
    <property type="entry name" value="Response_reg"/>
    <property type="match status" value="1"/>
</dbReference>
<dbReference type="Gene3D" id="3.40.50.2300">
    <property type="match status" value="1"/>
</dbReference>
<evidence type="ECO:0000259" key="3">
    <source>
        <dbReference type="PROSITE" id="PS50110"/>
    </source>
</evidence>
<keyword evidence="1" id="KW-0597">Phosphoprotein</keyword>
<dbReference type="GO" id="GO:0000160">
    <property type="term" value="P:phosphorelay signal transduction system"/>
    <property type="evidence" value="ECO:0007669"/>
    <property type="project" value="InterPro"/>
</dbReference>
<comment type="caution">
    <text evidence="4">The sequence shown here is derived from an EMBL/GenBank/DDBJ whole genome shotgun (WGS) entry which is preliminary data.</text>
</comment>
<evidence type="ECO:0000313" key="4">
    <source>
        <dbReference type="EMBL" id="PPZ91677.1"/>
    </source>
</evidence>
<dbReference type="CDD" id="cd00156">
    <property type="entry name" value="REC"/>
    <property type="match status" value="1"/>
</dbReference>
<dbReference type="SUPFAM" id="SSF52172">
    <property type="entry name" value="CheY-like"/>
    <property type="match status" value="1"/>
</dbReference>
<feature type="domain" description="Response regulatory" evidence="3">
    <location>
        <begin position="2"/>
        <end position="118"/>
    </location>
</feature>
<evidence type="ECO:0000256" key="1">
    <source>
        <dbReference type="ARBA" id="ARBA00022553"/>
    </source>
</evidence>
<dbReference type="RefSeq" id="WP_104793379.1">
    <property type="nucleotide sequence ID" value="NZ_PTPZ01000003.1"/>
</dbReference>
<evidence type="ECO:0000256" key="2">
    <source>
        <dbReference type="PROSITE-ProRule" id="PRU00169"/>
    </source>
</evidence>
<dbReference type="Proteomes" id="UP000238565">
    <property type="component" value="Unassembled WGS sequence"/>
</dbReference>
<dbReference type="EMBL" id="PTPZ01000003">
    <property type="protein sequence ID" value="PPZ91677.1"/>
    <property type="molecule type" value="Genomic_DNA"/>
</dbReference>
<comment type="caution">
    <text evidence="2">Lacks conserved residue(s) required for the propagation of feature annotation.</text>
</comment>
<protein>
    <recommendedName>
        <fullName evidence="3">Response regulatory domain-containing protein</fullName>
    </recommendedName>
</protein>
<organism evidence="4 5">
    <name type="scientific">Cloacibacterium normanense</name>
    <dbReference type="NCBI Taxonomy" id="237258"/>
    <lineage>
        <taxon>Bacteria</taxon>
        <taxon>Pseudomonadati</taxon>
        <taxon>Bacteroidota</taxon>
        <taxon>Flavobacteriia</taxon>
        <taxon>Flavobacteriales</taxon>
        <taxon>Weeksellaceae</taxon>
    </lineage>
</organism>
<dbReference type="InterPro" id="IPR050595">
    <property type="entry name" value="Bact_response_regulator"/>
</dbReference>
<dbReference type="PROSITE" id="PS50110">
    <property type="entry name" value="RESPONSE_REGULATORY"/>
    <property type="match status" value="1"/>
</dbReference>
<dbReference type="InterPro" id="IPR001789">
    <property type="entry name" value="Sig_transdc_resp-reg_receiver"/>
</dbReference>
<name>A0A2S7I534_9FLAO</name>
<proteinExistence type="predicted"/>
<dbReference type="InterPro" id="IPR011006">
    <property type="entry name" value="CheY-like_superfamily"/>
</dbReference>
<sequence length="132" mass="15375">MKILVTEKNEIIRNLILHILSKEGYELKLASNGKEAFTFLSEEKFDIIITNIHLQYYSGFELVTFIKSKEHLKDTKIVILSDNFTPENILRLYKMGIDDMIEKPFTPMEMICRLGKLSELITKEKNIGKFTS</sequence>